<dbReference type="AlphaFoldDB" id="A0A7M1T3B9"/>
<evidence type="ECO:0000313" key="3">
    <source>
        <dbReference type="Proteomes" id="UP000593605"/>
    </source>
</evidence>
<sequence>MISKIFFDTNAIMDFLGERKGALEIGKIISISENRAWKIYISPVSIATTFYLLTKTLGKETALQKIKLFKQISCVSEINDEVVNQAINSDFSDFEDALQYFSALASGCCVIITKNEKDFRKSEIPVLNATDFLADLDNFLQ</sequence>
<dbReference type="Gene3D" id="3.40.50.1010">
    <property type="entry name" value="5'-nuclease"/>
    <property type="match status" value="1"/>
</dbReference>
<feature type="domain" description="PIN" evidence="1">
    <location>
        <begin position="4"/>
        <end position="116"/>
    </location>
</feature>
<dbReference type="InterPro" id="IPR002716">
    <property type="entry name" value="PIN_dom"/>
</dbReference>
<dbReference type="Proteomes" id="UP000593605">
    <property type="component" value="Chromosome"/>
</dbReference>
<reference evidence="2 3" key="1">
    <citation type="submission" date="2020-10" db="EMBL/GenBank/DDBJ databases">
        <title>Complete genome of Cruoricapor ignavus strain M1214 isolated from the blood culture of a febrile patient.</title>
        <authorList>
            <person name="Guglielmino C.J.D."/>
        </authorList>
    </citation>
    <scope>NUCLEOTIDE SEQUENCE [LARGE SCALE GENOMIC DNA]</scope>
    <source>
        <strain evidence="2 3">M1214</strain>
    </source>
</reference>
<name>A0A7M1T3B9_9FLAO</name>
<dbReference type="KEGG" id="civ:IMZ16_02395"/>
<dbReference type="InterPro" id="IPR029060">
    <property type="entry name" value="PIN-like_dom_sf"/>
</dbReference>
<dbReference type="SUPFAM" id="SSF88723">
    <property type="entry name" value="PIN domain-like"/>
    <property type="match status" value="1"/>
</dbReference>
<dbReference type="Pfam" id="PF13470">
    <property type="entry name" value="PIN_3"/>
    <property type="match status" value="1"/>
</dbReference>
<organism evidence="2 3">
    <name type="scientific">Cruoricaptor ignavus</name>
    <dbReference type="NCBI Taxonomy" id="1118202"/>
    <lineage>
        <taxon>Bacteria</taxon>
        <taxon>Pseudomonadati</taxon>
        <taxon>Bacteroidota</taxon>
        <taxon>Flavobacteriia</taxon>
        <taxon>Flavobacteriales</taxon>
        <taxon>Weeksellaceae</taxon>
        <taxon>Cruoricaptor</taxon>
    </lineage>
</organism>
<protein>
    <submittedName>
        <fullName evidence="2">PIN domain-containing protein</fullName>
    </submittedName>
</protein>
<evidence type="ECO:0000259" key="1">
    <source>
        <dbReference type="Pfam" id="PF13470"/>
    </source>
</evidence>
<dbReference type="EMBL" id="CP063145">
    <property type="protein sequence ID" value="QOR74309.1"/>
    <property type="molecule type" value="Genomic_DNA"/>
</dbReference>
<gene>
    <name evidence="2" type="ORF">IMZ16_02395</name>
</gene>
<proteinExistence type="predicted"/>
<evidence type="ECO:0000313" key="2">
    <source>
        <dbReference type="EMBL" id="QOR74309.1"/>
    </source>
</evidence>
<accession>A0A7M1T3B9</accession>
<dbReference type="RefSeq" id="WP_193440333.1">
    <property type="nucleotide sequence ID" value="NZ_CP063145.1"/>
</dbReference>